<organism evidence="2 3">
    <name type="scientific">Massilia agri</name>
    <dbReference type="NCBI Taxonomy" id="1886785"/>
    <lineage>
        <taxon>Bacteria</taxon>
        <taxon>Pseudomonadati</taxon>
        <taxon>Pseudomonadota</taxon>
        <taxon>Betaproteobacteria</taxon>
        <taxon>Burkholderiales</taxon>
        <taxon>Oxalobacteraceae</taxon>
        <taxon>Telluria group</taxon>
        <taxon>Massilia</taxon>
    </lineage>
</organism>
<dbReference type="EMBL" id="JANUHA010000008">
    <property type="protein sequence ID" value="MCS0597336.1"/>
    <property type="molecule type" value="Genomic_DNA"/>
</dbReference>
<protein>
    <recommendedName>
        <fullName evidence="4">Haem-binding uptake Tiki superfamily ChaN domain-containing protein</fullName>
    </recommendedName>
</protein>
<reference evidence="2 3" key="1">
    <citation type="submission" date="2022-08" db="EMBL/GenBank/DDBJ databases">
        <title>Reclassification of Massilia species as members of the genera Telluria, Duganella, Pseudoduganella, Mokoshia gen. nov. and Zemynaea gen. nov. using orthogonal and non-orthogonal genome-based approaches.</title>
        <authorList>
            <person name="Bowman J.P."/>
        </authorList>
    </citation>
    <scope>NUCLEOTIDE SEQUENCE [LARGE SCALE GENOMIC DNA]</scope>
    <source>
        <strain evidence="2 3">JCM 31661</strain>
    </source>
</reference>
<feature type="chain" id="PRO_5046231745" description="Haem-binding uptake Tiki superfamily ChaN domain-containing protein" evidence="1">
    <location>
        <begin position="18"/>
        <end position="276"/>
    </location>
</feature>
<keyword evidence="3" id="KW-1185">Reference proteome</keyword>
<sequence>MKTLILLATFAAANATANPCLERLVPYSTPIANPEYRLALASGAGQLTYFGARHSSDPADPQFAEIEKQWNAQRPQIAFYEGPNRPVPKDRNEAIRQTGESGLVRWLATRDGVQLGRLEPDSKDETNYLLERFTPEQVGLFFTLREAARLRERRNMGEAEITRSIDQLLERAAGMGLNAIPFRTSADVAQAYARYWKEPAQWWQAPSRWFDPQAKSEDTGGIFTNEVNARSSAFRNINMVQRLSATVREGKKVFAVVGRDHVSHQAEALRCAIDNN</sequence>
<proteinExistence type="predicted"/>
<comment type="caution">
    <text evidence="2">The sequence shown here is derived from an EMBL/GenBank/DDBJ whole genome shotgun (WGS) entry which is preliminary data.</text>
</comment>
<feature type="signal peptide" evidence="1">
    <location>
        <begin position="1"/>
        <end position="17"/>
    </location>
</feature>
<accession>A0ABT2AM64</accession>
<dbReference type="Proteomes" id="UP001206572">
    <property type="component" value="Unassembled WGS sequence"/>
</dbReference>
<keyword evidence="1" id="KW-0732">Signal</keyword>
<evidence type="ECO:0000256" key="1">
    <source>
        <dbReference type="SAM" id="SignalP"/>
    </source>
</evidence>
<gene>
    <name evidence="2" type="ORF">NX780_13365</name>
</gene>
<evidence type="ECO:0000313" key="2">
    <source>
        <dbReference type="EMBL" id="MCS0597336.1"/>
    </source>
</evidence>
<name>A0ABT2AM64_9BURK</name>
<evidence type="ECO:0000313" key="3">
    <source>
        <dbReference type="Proteomes" id="UP001206572"/>
    </source>
</evidence>
<evidence type="ECO:0008006" key="4">
    <source>
        <dbReference type="Google" id="ProtNLM"/>
    </source>
</evidence>
<dbReference type="RefSeq" id="WP_258828360.1">
    <property type="nucleotide sequence ID" value="NZ_JANUHA010000008.1"/>
</dbReference>